<dbReference type="Gene3D" id="1.20.5.500">
    <property type="entry name" value="Single helix bin"/>
    <property type="match status" value="1"/>
</dbReference>
<dbReference type="Gene3D" id="1.20.5.170">
    <property type="match status" value="1"/>
</dbReference>
<keyword evidence="1" id="KW-0403">Intermediate filament</keyword>
<protein>
    <submittedName>
        <fullName evidence="6">Neurofilament medium polypeptide isoform X1</fullName>
    </submittedName>
</protein>
<evidence type="ECO:0000313" key="6">
    <source>
        <dbReference type="EMBL" id="KAI5606778.1"/>
    </source>
</evidence>
<name>A0AAD5F8F2_SILAS</name>
<dbReference type="GO" id="GO:0005882">
    <property type="term" value="C:intermediate filament"/>
    <property type="evidence" value="ECO:0007669"/>
    <property type="project" value="UniProtKB-KW"/>
</dbReference>
<dbReference type="AlphaFoldDB" id="A0AAD5F8F2"/>
<feature type="compositionally biased region" description="Basic and acidic residues" evidence="4">
    <location>
        <begin position="1019"/>
        <end position="1035"/>
    </location>
</feature>
<evidence type="ECO:0000256" key="3">
    <source>
        <dbReference type="SAM" id="Coils"/>
    </source>
</evidence>
<feature type="compositionally biased region" description="Basic and acidic residues" evidence="4">
    <location>
        <begin position="712"/>
        <end position="755"/>
    </location>
</feature>
<dbReference type="PROSITE" id="PS51842">
    <property type="entry name" value="IF_ROD_2"/>
    <property type="match status" value="1"/>
</dbReference>
<feature type="compositionally biased region" description="Basic and acidic residues" evidence="4">
    <location>
        <begin position="642"/>
        <end position="656"/>
    </location>
</feature>
<keyword evidence="7" id="KW-1185">Reference proteome</keyword>
<evidence type="ECO:0000256" key="1">
    <source>
        <dbReference type="ARBA" id="ARBA00022754"/>
    </source>
</evidence>
<comment type="caution">
    <text evidence="6">The sequence shown here is derived from an EMBL/GenBank/DDBJ whole genome shotgun (WGS) entry which is preliminary data.</text>
</comment>
<sequence length="1045" mass="118458">MDRLLHGPSWRREEQRYQPAPSSQRLARTPALSRAGGNAGPAPKPGHSSRYFSPEMPLMMTNEKELLRGLNDRFAGFIETVHRLESQNRALEKEIEEIRLKAKSTTALAKQYEPELQDLRRQAHDMAMQKHQIELEQKRVEDEFNALREKCEQEARSRAEAEESIAALKKYIDNAYLAKEEMDRKATALEDEIEFLKRNHEAEVAEMLTQMNETRVPVEVKGFGKGELTAALREIRAQLEGRAFCPDSHNEQRFNNQLAKLTKAAETDREALIATKAEISQYRKQLQSKNVELDSVRGMREALERQLYDLEQRHTAEIHHYQDTIRELEQELKNTKYDMSSHVHEYHDLLNVKMALDAEIYSYRKLLESEESRYSTLSDAQIPVPYVYRQSPIYTLPSVPRVGGVTRKVEPQYKFVEEIITETTREDIEISDTGSEDAEEQREGEKVCSEKENADIPEPGKEDLVEEKTKESETQDKTEQPDEEKPTEKVEEEQSLKESTGVSTELKEGEINTEPAQNNVTTPEQTEEKETDQADKESDPDNKTQEPDLETKPEQTQAETSTNEDVEMVALDTEKGKQDIAKEINQASVEQPEPKEQTATQEVITEPGKSTMEEIPPKSENENVKEKTEHVAEPEDSSPAKMMDKDRESDQLKSVEVDASTADPQPVSQKAEAGEETRPNSEADSKQTVETSEADVLDTTKAASAQDNAVEAQKELAEKVKTDAPLKSELVEEKPEEKKMDSKPEVDTETMKPGKGDSLQSTEAHIAKEDVSKPAAKETNVETFEPSEKEEIQTKDVMDSAKKEESTEAKKTEKEVEQMQIKEEPEKTRIETKSEGEAPKIAADAKEDIVDKDLKTEEKLTTKTSEILKDDIQKDTETKSDEKETKDEQKTEKTEKPEKTEKGPEEHIPVTSEDLKQTDTIKPEVKEIDSKTSKDVQPEYSVPKISPEKEQSKEETVTEKDSQVIKDTKIEKLDQTDSSEVKQPSVKVDVTKSLQEDPTPLKDSEKPEPTDKGQASSEKGQDNSMKADLKKEKDMPAVTENGVKI</sequence>
<dbReference type="GO" id="GO:0099160">
    <property type="term" value="C:postsynaptic intermediate filament cytoskeleton"/>
    <property type="evidence" value="ECO:0007669"/>
    <property type="project" value="TreeGrafter"/>
</dbReference>
<feature type="coiled-coil region" evidence="3">
    <location>
        <begin position="81"/>
        <end position="206"/>
    </location>
</feature>
<feature type="compositionally biased region" description="Basic and acidic residues" evidence="4">
    <location>
        <begin position="572"/>
        <end position="582"/>
    </location>
</feature>
<dbReference type="Gene3D" id="1.20.5.1160">
    <property type="entry name" value="Vasodilator-stimulated phosphoprotein"/>
    <property type="match status" value="1"/>
</dbReference>
<feature type="compositionally biased region" description="Polar residues" evidence="4">
    <location>
        <begin position="514"/>
        <end position="524"/>
    </location>
</feature>
<feature type="compositionally biased region" description="Basic and acidic residues" evidence="4">
    <location>
        <begin position="1"/>
        <end position="16"/>
    </location>
</feature>
<evidence type="ECO:0000256" key="2">
    <source>
        <dbReference type="ARBA" id="ARBA00023054"/>
    </source>
</evidence>
<feature type="compositionally biased region" description="Basic and acidic residues" evidence="4">
    <location>
        <begin position="611"/>
        <end position="633"/>
    </location>
</feature>
<keyword evidence="2 3" id="KW-0175">Coiled coil</keyword>
<dbReference type="InterPro" id="IPR002957">
    <property type="entry name" value="Keratin_I"/>
</dbReference>
<dbReference type="FunFam" id="1.20.5.1160:FF:000001">
    <property type="entry name" value="Keratin type II"/>
    <property type="match status" value="1"/>
</dbReference>
<feature type="domain" description="IF rod" evidence="5">
    <location>
        <begin position="63"/>
        <end position="374"/>
    </location>
</feature>
<dbReference type="GO" id="GO:0005737">
    <property type="term" value="C:cytoplasm"/>
    <property type="evidence" value="ECO:0007669"/>
    <property type="project" value="TreeGrafter"/>
</dbReference>
<dbReference type="GO" id="GO:0030424">
    <property type="term" value="C:axon"/>
    <property type="evidence" value="ECO:0007669"/>
    <property type="project" value="TreeGrafter"/>
</dbReference>
<dbReference type="PANTHER" id="PTHR45652:SF10">
    <property type="entry name" value="NEUROFILAMENT MEDIUM POLYPEPTIDE ISOFORM X1"/>
    <property type="match status" value="1"/>
</dbReference>
<feature type="compositionally biased region" description="Basic and acidic residues" evidence="4">
    <location>
        <begin position="526"/>
        <end position="553"/>
    </location>
</feature>
<evidence type="ECO:0000256" key="4">
    <source>
        <dbReference type="SAM" id="MobiDB-lite"/>
    </source>
</evidence>
<proteinExistence type="predicted"/>
<dbReference type="GO" id="GO:0005200">
    <property type="term" value="F:structural constituent of cytoskeleton"/>
    <property type="evidence" value="ECO:0007669"/>
    <property type="project" value="TreeGrafter"/>
</dbReference>
<dbReference type="PANTHER" id="PTHR45652">
    <property type="entry name" value="GLIAL FIBRILLARY ACIDIC PROTEIN"/>
    <property type="match status" value="1"/>
</dbReference>
<dbReference type="Pfam" id="PF00038">
    <property type="entry name" value="Filament"/>
    <property type="match status" value="1"/>
</dbReference>
<gene>
    <name evidence="6" type="ORF">C0J50_7332</name>
</gene>
<evidence type="ECO:0000259" key="5">
    <source>
        <dbReference type="PROSITE" id="PS51842"/>
    </source>
</evidence>
<feature type="compositionally biased region" description="Basic and acidic residues" evidence="4">
    <location>
        <begin position="765"/>
        <end position="937"/>
    </location>
</feature>
<dbReference type="Proteomes" id="UP001205998">
    <property type="component" value="Unassembled WGS sequence"/>
</dbReference>
<dbReference type="PRINTS" id="PR01248">
    <property type="entry name" value="TYPE1KERATIN"/>
</dbReference>
<dbReference type="FunFam" id="1.20.5.170:FF:000002">
    <property type="entry name" value="Type I keratin KA11"/>
    <property type="match status" value="1"/>
</dbReference>
<dbReference type="GO" id="GO:0033693">
    <property type="term" value="P:neurofilament bundle assembly"/>
    <property type="evidence" value="ECO:0007669"/>
    <property type="project" value="TreeGrafter"/>
</dbReference>
<feature type="region of interest" description="Disordered" evidence="4">
    <location>
        <begin position="425"/>
        <end position="1045"/>
    </location>
</feature>
<feature type="coiled-coil region" evidence="3">
    <location>
        <begin position="286"/>
        <end position="345"/>
    </location>
</feature>
<organism evidence="6 7">
    <name type="scientific">Silurus asotus</name>
    <name type="common">Amur catfish</name>
    <name type="synonym">Parasilurus asotus</name>
    <dbReference type="NCBI Taxonomy" id="30991"/>
    <lineage>
        <taxon>Eukaryota</taxon>
        <taxon>Metazoa</taxon>
        <taxon>Chordata</taxon>
        <taxon>Craniata</taxon>
        <taxon>Vertebrata</taxon>
        <taxon>Euteleostomi</taxon>
        <taxon>Actinopterygii</taxon>
        <taxon>Neopterygii</taxon>
        <taxon>Teleostei</taxon>
        <taxon>Ostariophysi</taxon>
        <taxon>Siluriformes</taxon>
        <taxon>Siluridae</taxon>
        <taxon>Silurus</taxon>
    </lineage>
</organism>
<dbReference type="SUPFAM" id="SSF64593">
    <property type="entry name" value="Intermediate filament protein, coiled coil region"/>
    <property type="match status" value="2"/>
</dbReference>
<feature type="compositionally biased region" description="Basic and acidic residues" evidence="4">
    <location>
        <begin position="672"/>
        <end position="687"/>
    </location>
</feature>
<dbReference type="InterPro" id="IPR050405">
    <property type="entry name" value="Intermediate_filament"/>
</dbReference>
<dbReference type="SMART" id="SM01391">
    <property type="entry name" value="Filament"/>
    <property type="match status" value="1"/>
</dbReference>
<evidence type="ECO:0000313" key="7">
    <source>
        <dbReference type="Proteomes" id="UP001205998"/>
    </source>
</evidence>
<feature type="compositionally biased region" description="Basic and acidic residues" evidence="4">
    <location>
        <begin position="441"/>
        <end position="496"/>
    </location>
</feature>
<dbReference type="EMBL" id="MU596817">
    <property type="protein sequence ID" value="KAI5606778.1"/>
    <property type="molecule type" value="Genomic_DNA"/>
</dbReference>
<feature type="region of interest" description="Disordered" evidence="4">
    <location>
        <begin position="1"/>
        <end position="53"/>
    </location>
</feature>
<dbReference type="InterPro" id="IPR039008">
    <property type="entry name" value="IF_rod_dom"/>
</dbReference>
<reference evidence="6" key="1">
    <citation type="submission" date="2018-07" db="EMBL/GenBank/DDBJ databases">
        <title>Comparative genomics of catfishes provides insights into carnivory and benthic adaptation.</title>
        <authorList>
            <person name="Zhang Y."/>
            <person name="Wang D."/>
            <person name="Peng Z."/>
            <person name="Zheng S."/>
            <person name="Shao F."/>
            <person name="Tao W."/>
        </authorList>
    </citation>
    <scope>NUCLEOTIDE SEQUENCE</scope>
    <source>
        <strain evidence="6">Chongqing</strain>
    </source>
</reference>
<accession>A0AAD5F8F2</accession>
<feature type="compositionally biased region" description="Basic and acidic residues" evidence="4">
    <location>
        <begin position="999"/>
        <end position="1011"/>
    </location>
</feature>
<feature type="compositionally biased region" description="Basic and acidic residues" evidence="4">
    <location>
        <begin position="946"/>
        <end position="975"/>
    </location>
</feature>